<dbReference type="AlphaFoldDB" id="A0A4S8KN62"/>
<sequence>ASNGPSSDGCKDIRLHSTFLQRHSFPNRKNVQVFIPRATRRTRTSLDSHKDLRAFTSRLSATNFWRGDAHKCRVARGGLRAVLEFRNDIFSSSAKKTYCIFQVDGSHTCERYCHYYPY</sequence>
<organism evidence="1 3">
    <name type="scientific">Dendrothele bispora (strain CBS 962.96)</name>
    <dbReference type="NCBI Taxonomy" id="1314807"/>
    <lineage>
        <taxon>Eukaryota</taxon>
        <taxon>Fungi</taxon>
        <taxon>Dikarya</taxon>
        <taxon>Basidiomycota</taxon>
        <taxon>Agaricomycotina</taxon>
        <taxon>Agaricomycetes</taxon>
        <taxon>Agaricomycetidae</taxon>
        <taxon>Agaricales</taxon>
        <taxon>Agaricales incertae sedis</taxon>
        <taxon>Dendrothele</taxon>
    </lineage>
</organism>
<dbReference type="EMBL" id="ML179155">
    <property type="protein sequence ID" value="THU97479.1"/>
    <property type="molecule type" value="Genomic_DNA"/>
</dbReference>
<proteinExistence type="predicted"/>
<name>A0A4S8KN62_DENBC</name>
<reference evidence="1 3" key="1">
    <citation type="journal article" date="2019" name="Nat. Ecol. Evol.">
        <title>Megaphylogeny resolves global patterns of mushroom evolution.</title>
        <authorList>
            <person name="Varga T."/>
            <person name="Krizsan K."/>
            <person name="Foldi C."/>
            <person name="Dima B."/>
            <person name="Sanchez-Garcia M."/>
            <person name="Sanchez-Ramirez S."/>
            <person name="Szollosi G.J."/>
            <person name="Szarkandi J.G."/>
            <person name="Papp V."/>
            <person name="Albert L."/>
            <person name="Andreopoulos W."/>
            <person name="Angelini C."/>
            <person name="Antonin V."/>
            <person name="Barry K.W."/>
            <person name="Bougher N.L."/>
            <person name="Buchanan P."/>
            <person name="Buyck B."/>
            <person name="Bense V."/>
            <person name="Catcheside P."/>
            <person name="Chovatia M."/>
            <person name="Cooper J."/>
            <person name="Damon W."/>
            <person name="Desjardin D."/>
            <person name="Finy P."/>
            <person name="Geml J."/>
            <person name="Haridas S."/>
            <person name="Hughes K."/>
            <person name="Justo A."/>
            <person name="Karasinski D."/>
            <person name="Kautmanova I."/>
            <person name="Kiss B."/>
            <person name="Kocsube S."/>
            <person name="Kotiranta H."/>
            <person name="LaButti K.M."/>
            <person name="Lechner B.E."/>
            <person name="Liimatainen K."/>
            <person name="Lipzen A."/>
            <person name="Lukacs Z."/>
            <person name="Mihaltcheva S."/>
            <person name="Morgado L.N."/>
            <person name="Niskanen T."/>
            <person name="Noordeloos M.E."/>
            <person name="Ohm R.A."/>
            <person name="Ortiz-Santana B."/>
            <person name="Ovrebo C."/>
            <person name="Racz N."/>
            <person name="Riley R."/>
            <person name="Savchenko A."/>
            <person name="Shiryaev A."/>
            <person name="Soop K."/>
            <person name="Spirin V."/>
            <person name="Szebenyi C."/>
            <person name="Tomsovsky M."/>
            <person name="Tulloss R.E."/>
            <person name="Uehling J."/>
            <person name="Grigoriev I.V."/>
            <person name="Vagvolgyi C."/>
            <person name="Papp T."/>
            <person name="Martin F.M."/>
            <person name="Miettinen O."/>
            <person name="Hibbett D.S."/>
            <person name="Nagy L.G."/>
        </authorList>
    </citation>
    <scope>NUCLEOTIDE SEQUENCE [LARGE SCALE GENOMIC DNA]</scope>
    <source>
        <strain evidence="1 3">CBS 962.96</strain>
    </source>
</reference>
<evidence type="ECO:0000313" key="3">
    <source>
        <dbReference type="Proteomes" id="UP000297245"/>
    </source>
</evidence>
<gene>
    <name evidence="2" type="ORF">K435DRAFT_965483</name>
    <name evidence="1" type="ORF">K435DRAFT_974127</name>
</gene>
<protein>
    <submittedName>
        <fullName evidence="1">Uncharacterized protein</fullName>
    </submittedName>
</protein>
<feature type="non-terminal residue" evidence="1">
    <location>
        <position position="1"/>
    </location>
</feature>
<evidence type="ECO:0000313" key="1">
    <source>
        <dbReference type="EMBL" id="THU77042.1"/>
    </source>
</evidence>
<keyword evidence="3" id="KW-1185">Reference proteome</keyword>
<dbReference type="Proteomes" id="UP000297245">
    <property type="component" value="Unassembled WGS sequence"/>
</dbReference>
<evidence type="ECO:0000313" key="2">
    <source>
        <dbReference type="EMBL" id="THU97479.1"/>
    </source>
</evidence>
<accession>A0A4S8KN62</accession>
<dbReference type="EMBL" id="ML180584">
    <property type="protein sequence ID" value="THU77042.1"/>
    <property type="molecule type" value="Genomic_DNA"/>
</dbReference>
<feature type="non-terminal residue" evidence="1">
    <location>
        <position position="118"/>
    </location>
</feature>